<keyword evidence="2" id="KW-1185">Reference proteome</keyword>
<evidence type="ECO:0000313" key="1">
    <source>
        <dbReference type="EMBL" id="CAL1412083.1"/>
    </source>
</evidence>
<evidence type="ECO:0000313" key="2">
    <source>
        <dbReference type="Proteomes" id="UP001497516"/>
    </source>
</evidence>
<organism evidence="1 2">
    <name type="scientific">Linum trigynum</name>
    <dbReference type="NCBI Taxonomy" id="586398"/>
    <lineage>
        <taxon>Eukaryota</taxon>
        <taxon>Viridiplantae</taxon>
        <taxon>Streptophyta</taxon>
        <taxon>Embryophyta</taxon>
        <taxon>Tracheophyta</taxon>
        <taxon>Spermatophyta</taxon>
        <taxon>Magnoliopsida</taxon>
        <taxon>eudicotyledons</taxon>
        <taxon>Gunneridae</taxon>
        <taxon>Pentapetalae</taxon>
        <taxon>rosids</taxon>
        <taxon>fabids</taxon>
        <taxon>Malpighiales</taxon>
        <taxon>Linaceae</taxon>
        <taxon>Linum</taxon>
    </lineage>
</organism>
<dbReference type="EMBL" id="OZ034822">
    <property type="protein sequence ID" value="CAL1412083.1"/>
    <property type="molecule type" value="Genomic_DNA"/>
</dbReference>
<sequence>MKSKTFKASTTSLTTCNADILLPSPLVYSSRSCRLHVVVGEAFEGEDDRRWMLRSPLDLMKRSRSCSRGDAM</sequence>
<proteinExistence type="predicted"/>
<accession>A0AAV2GMW0</accession>
<dbReference type="AlphaFoldDB" id="A0AAV2GMW0"/>
<protein>
    <submittedName>
        <fullName evidence="1">Uncharacterized protein</fullName>
    </submittedName>
</protein>
<dbReference type="Proteomes" id="UP001497516">
    <property type="component" value="Chromosome 9"/>
</dbReference>
<reference evidence="1 2" key="1">
    <citation type="submission" date="2024-04" db="EMBL/GenBank/DDBJ databases">
        <authorList>
            <person name="Fracassetti M."/>
        </authorList>
    </citation>
    <scope>NUCLEOTIDE SEQUENCE [LARGE SCALE GENOMIC DNA]</scope>
</reference>
<name>A0AAV2GMW0_9ROSI</name>
<gene>
    <name evidence="1" type="ORF">LTRI10_LOCUS51399</name>
</gene>